<feature type="non-terminal residue" evidence="2">
    <location>
        <position position="83"/>
    </location>
</feature>
<reference evidence="2" key="1">
    <citation type="submission" date="2020-02" db="EMBL/GenBank/DDBJ databases">
        <authorList>
            <person name="Meier V. D."/>
        </authorList>
    </citation>
    <scope>NUCLEOTIDE SEQUENCE</scope>
    <source>
        <strain evidence="2">AVDCRST_MAG06</strain>
    </source>
</reference>
<organism evidence="2">
    <name type="scientific">uncultured Nocardioides sp</name>
    <dbReference type="NCBI Taxonomy" id="198441"/>
    <lineage>
        <taxon>Bacteria</taxon>
        <taxon>Bacillati</taxon>
        <taxon>Actinomycetota</taxon>
        <taxon>Actinomycetes</taxon>
        <taxon>Propionibacteriales</taxon>
        <taxon>Nocardioidaceae</taxon>
        <taxon>Nocardioides</taxon>
        <taxon>environmental samples</taxon>
    </lineage>
</organism>
<feature type="non-terminal residue" evidence="2">
    <location>
        <position position="1"/>
    </location>
</feature>
<feature type="region of interest" description="Disordered" evidence="1">
    <location>
        <begin position="1"/>
        <end position="37"/>
    </location>
</feature>
<sequence>VGEQRRPRATWWRQQGQRAHQPGHVLPPGGGRAPQGRVAHAGTADHVLHRGHGLRGRDDGAGLGPRPRLRQDGLRAVHRRQQL</sequence>
<evidence type="ECO:0000313" key="2">
    <source>
        <dbReference type="EMBL" id="CAA9396674.1"/>
    </source>
</evidence>
<proteinExistence type="predicted"/>
<dbReference type="AlphaFoldDB" id="A0A6J4NS02"/>
<feature type="region of interest" description="Disordered" evidence="1">
    <location>
        <begin position="49"/>
        <end position="83"/>
    </location>
</feature>
<evidence type="ECO:0000256" key="1">
    <source>
        <dbReference type="SAM" id="MobiDB-lite"/>
    </source>
</evidence>
<gene>
    <name evidence="2" type="ORF">AVDCRST_MAG06-1939</name>
</gene>
<name>A0A6J4NS02_9ACTN</name>
<dbReference type="EMBL" id="CADCUP010000130">
    <property type="protein sequence ID" value="CAA9396674.1"/>
    <property type="molecule type" value="Genomic_DNA"/>
</dbReference>
<protein>
    <submittedName>
        <fullName evidence="2">Protein translocase subunit SecE</fullName>
    </submittedName>
</protein>
<accession>A0A6J4NS02</accession>